<dbReference type="SUPFAM" id="SSF50630">
    <property type="entry name" value="Acid proteases"/>
    <property type="match status" value="1"/>
</dbReference>
<sequence length="452" mass="49968">MAAGMEGLSSKGPSVESFVEGGNTTMREIKSEAKMNKSEGEEGSNNRSKFGRLRCWSLAAAIRTTAPITTSAKGSARGSGALGASWLCTNEHLPVGHLRHLCMGLAHGSKGRGALGASWLCPNDEIGSACRKQRDHEEEGGLKGNTEAKMKAIEVEKGEKPIVELSINSVVGSTNSSTIKVKWKINKEVEIVLIDCGATHNFISERLVTLLNLPTKETSNYGVILRSGTTIKWKGICGKIELMVGDWRIIDSFLPLELGGTDVIFGMHWLHSLGVTEIDGRNLIMTFQHEGCKVAIRELWKEVGLAELYDVEEVPTVSESISALLAKFEDVFDWLGELPPKRSIEHHIHLKKGTNTVNVRPYRYVYQQRGEMEKLVDEMLTSGVICPSNCPYSSLVLLVKKKEGSWRFCVDYRTLNNVSILDKFPIPVIEELFDELNGADMFSKIDFKAGYY</sequence>
<evidence type="ECO:0000313" key="2">
    <source>
        <dbReference type="EMBL" id="TYK04875.1"/>
    </source>
</evidence>
<dbReference type="Gene3D" id="2.40.70.10">
    <property type="entry name" value="Acid Proteases"/>
    <property type="match status" value="1"/>
</dbReference>
<reference evidence="2 3" key="1">
    <citation type="submission" date="2019-08" db="EMBL/GenBank/DDBJ databases">
        <title>Draft genome sequences of two oriental melons (Cucumis melo L. var makuwa).</title>
        <authorList>
            <person name="Kwon S.-Y."/>
        </authorList>
    </citation>
    <scope>NUCLEOTIDE SEQUENCE [LARGE SCALE GENOMIC DNA]</scope>
    <source>
        <strain evidence="3">cv. Chang Bougi</strain>
        <tissue evidence="2">Leaf</tissue>
    </source>
</reference>
<dbReference type="PANTHER" id="PTHR15503:SF22">
    <property type="entry name" value="TRANSPOSON TY3-I GAG POLYPROTEIN"/>
    <property type="match status" value="1"/>
</dbReference>
<dbReference type="PANTHER" id="PTHR15503">
    <property type="entry name" value="LDOC1 RELATED"/>
    <property type="match status" value="1"/>
</dbReference>
<dbReference type="CDD" id="cd01647">
    <property type="entry name" value="RT_LTR"/>
    <property type="match status" value="1"/>
</dbReference>
<dbReference type="InterPro" id="IPR043502">
    <property type="entry name" value="DNA/RNA_pol_sf"/>
</dbReference>
<gene>
    <name evidence="2" type="ORF">E5676_scaffold143G00680</name>
</gene>
<dbReference type="SUPFAM" id="SSF56672">
    <property type="entry name" value="DNA/RNA polymerases"/>
    <property type="match status" value="1"/>
</dbReference>
<dbReference type="AlphaFoldDB" id="A0A5D3C0K3"/>
<dbReference type="GO" id="GO:0004601">
    <property type="term" value="F:peroxidase activity"/>
    <property type="evidence" value="ECO:0007669"/>
    <property type="project" value="UniProtKB-KW"/>
</dbReference>
<comment type="caution">
    <text evidence="2">The sequence shown here is derived from an EMBL/GenBank/DDBJ whole genome shotgun (WGS) entry which is preliminary data.</text>
</comment>
<organism evidence="2 3">
    <name type="scientific">Cucumis melo var. makuwa</name>
    <name type="common">Oriental melon</name>
    <dbReference type="NCBI Taxonomy" id="1194695"/>
    <lineage>
        <taxon>Eukaryota</taxon>
        <taxon>Viridiplantae</taxon>
        <taxon>Streptophyta</taxon>
        <taxon>Embryophyta</taxon>
        <taxon>Tracheophyta</taxon>
        <taxon>Spermatophyta</taxon>
        <taxon>Magnoliopsida</taxon>
        <taxon>eudicotyledons</taxon>
        <taxon>Gunneridae</taxon>
        <taxon>Pentapetalae</taxon>
        <taxon>rosids</taxon>
        <taxon>fabids</taxon>
        <taxon>Cucurbitales</taxon>
        <taxon>Cucurbitaceae</taxon>
        <taxon>Benincaseae</taxon>
        <taxon>Cucumis</taxon>
    </lineage>
</organism>
<name>A0A5D3C0K3_CUCMM</name>
<protein>
    <submittedName>
        <fullName evidence="2">Peroxidase 64</fullName>
    </submittedName>
</protein>
<feature type="region of interest" description="Disordered" evidence="1">
    <location>
        <begin position="1"/>
        <end position="22"/>
    </location>
</feature>
<evidence type="ECO:0000313" key="3">
    <source>
        <dbReference type="Proteomes" id="UP000321947"/>
    </source>
</evidence>
<keyword evidence="2" id="KW-0560">Oxidoreductase</keyword>
<keyword evidence="2" id="KW-0575">Peroxidase</keyword>
<dbReference type="InterPro" id="IPR021109">
    <property type="entry name" value="Peptidase_aspartic_dom_sf"/>
</dbReference>
<dbReference type="Gene3D" id="3.30.70.270">
    <property type="match status" value="1"/>
</dbReference>
<dbReference type="Proteomes" id="UP000321947">
    <property type="component" value="Unassembled WGS sequence"/>
</dbReference>
<evidence type="ECO:0000256" key="1">
    <source>
        <dbReference type="SAM" id="MobiDB-lite"/>
    </source>
</evidence>
<dbReference type="Gene3D" id="3.10.10.10">
    <property type="entry name" value="HIV Type 1 Reverse Transcriptase, subunit A, domain 1"/>
    <property type="match status" value="1"/>
</dbReference>
<dbReference type="Pfam" id="PF08284">
    <property type="entry name" value="RVP_2"/>
    <property type="match status" value="1"/>
</dbReference>
<accession>A0A5D3C0K3</accession>
<dbReference type="CDD" id="cd00303">
    <property type="entry name" value="retropepsin_like"/>
    <property type="match status" value="1"/>
</dbReference>
<proteinExistence type="predicted"/>
<dbReference type="InterPro" id="IPR032567">
    <property type="entry name" value="RTL1-rel"/>
</dbReference>
<dbReference type="EMBL" id="SSTD01014011">
    <property type="protein sequence ID" value="TYK04875.1"/>
    <property type="molecule type" value="Genomic_DNA"/>
</dbReference>
<dbReference type="InterPro" id="IPR043128">
    <property type="entry name" value="Rev_trsase/Diguanyl_cyclase"/>
</dbReference>